<evidence type="ECO:0000313" key="3">
    <source>
        <dbReference type="Proteomes" id="UP000566324"/>
    </source>
</evidence>
<evidence type="ECO:0000313" key="2">
    <source>
        <dbReference type="EMBL" id="MBB4631321.1"/>
    </source>
</evidence>
<gene>
    <name evidence="2" type="ORF">GGQ98_000929</name>
</gene>
<reference evidence="2 3" key="1">
    <citation type="submission" date="2020-08" db="EMBL/GenBank/DDBJ databases">
        <title>Genomic Encyclopedia of Type Strains, Phase IV (KMG-IV): sequencing the most valuable type-strain genomes for metagenomic binning, comparative biology and taxonomic classification.</title>
        <authorList>
            <person name="Goeker M."/>
        </authorList>
    </citation>
    <scope>NUCLEOTIDE SEQUENCE [LARGE SCALE GENOMIC DNA]</scope>
    <source>
        <strain evidence="2 3">DSM 17328</strain>
    </source>
</reference>
<organism evidence="2 3">
    <name type="scientific">Sphingosinicella soli</name>
    <dbReference type="NCBI Taxonomy" id="333708"/>
    <lineage>
        <taxon>Bacteria</taxon>
        <taxon>Pseudomonadati</taxon>
        <taxon>Pseudomonadota</taxon>
        <taxon>Alphaproteobacteria</taxon>
        <taxon>Sphingomonadales</taxon>
        <taxon>Sphingosinicellaceae</taxon>
        <taxon>Sphingosinicella</taxon>
    </lineage>
</organism>
<dbReference type="EMBL" id="JACHNZ010000008">
    <property type="protein sequence ID" value="MBB4631321.1"/>
    <property type="molecule type" value="Genomic_DNA"/>
</dbReference>
<dbReference type="Proteomes" id="UP000566324">
    <property type="component" value="Unassembled WGS sequence"/>
</dbReference>
<keyword evidence="3" id="KW-1185">Reference proteome</keyword>
<sequence length="146" mass="14608">MPKTDTTKTQKLPKRVAGVKLSKPMRIRGGKLLAALKHPVVAPLALAAVAAGAVALKDNDRVRSAAGKARTKAGEAASGLGHGAAVIGSAVAAKASAGKRRVGEAYQHASEAYDASHGNGTGNGKPAKKPDQRSGRTASSGPSIAQ</sequence>
<dbReference type="AlphaFoldDB" id="A0A7W7AZN6"/>
<protein>
    <submittedName>
        <fullName evidence="2">Uncharacterized protein</fullName>
    </submittedName>
</protein>
<name>A0A7W7AZN6_9SPHN</name>
<accession>A0A7W7AZN6</accession>
<feature type="region of interest" description="Disordered" evidence="1">
    <location>
        <begin position="97"/>
        <end position="146"/>
    </location>
</feature>
<dbReference type="RefSeq" id="WP_184065811.1">
    <property type="nucleotide sequence ID" value="NZ_JACHNZ010000008.1"/>
</dbReference>
<comment type="caution">
    <text evidence="2">The sequence shown here is derived from an EMBL/GenBank/DDBJ whole genome shotgun (WGS) entry which is preliminary data.</text>
</comment>
<proteinExistence type="predicted"/>
<feature type="compositionally biased region" description="Polar residues" evidence="1">
    <location>
        <begin position="135"/>
        <end position="146"/>
    </location>
</feature>
<evidence type="ECO:0000256" key="1">
    <source>
        <dbReference type="SAM" id="MobiDB-lite"/>
    </source>
</evidence>